<comment type="subcellular location">
    <subcellularLocation>
        <location evidence="8">Cell inner membrane</location>
        <topology evidence="8">Multi-pass membrane protein</topology>
    </subcellularLocation>
    <subcellularLocation>
        <location evidence="1">Cell membrane</location>
        <topology evidence="1">Multi-pass membrane protein</topology>
    </subcellularLocation>
</comment>
<feature type="domain" description="Major facilitator superfamily (MFS) profile" evidence="9">
    <location>
        <begin position="10"/>
        <end position="395"/>
    </location>
</feature>
<evidence type="ECO:0000313" key="11">
    <source>
        <dbReference type="Proteomes" id="UP000256845"/>
    </source>
</evidence>
<feature type="transmembrane region" description="Helical" evidence="8">
    <location>
        <begin position="249"/>
        <end position="268"/>
    </location>
</feature>
<evidence type="ECO:0000256" key="6">
    <source>
        <dbReference type="ARBA" id="ARBA00022989"/>
    </source>
</evidence>
<dbReference type="InterPro" id="IPR011701">
    <property type="entry name" value="MFS"/>
</dbReference>
<organism evidence="10 11">
    <name type="scientific">Aestuariispira insulae</name>
    <dbReference type="NCBI Taxonomy" id="1461337"/>
    <lineage>
        <taxon>Bacteria</taxon>
        <taxon>Pseudomonadati</taxon>
        <taxon>Pseudomonadota</taxon>
        <taxon>Alphaproteobacteria</taxon>
        <taxon>Rhodospirillales</taxon>
        <taxon>Kiloniellaceae</taxon>
        <taxon>Aestuariispira</taxon>
    </lineage>
</organism>
<protein>
    <recommendedName>
        <fullName evidence="8">Bcr/CflA family efflux transporter</fullName>
    </recommendedName>
</protein>
<dbReference type="EMBL" id="QRDW01000009">
    <property type="protein sequence ID" value="RED47685.1"/>
    <property type="molecule type" value="Genomic_DNA"/>
</dbReference>
<feature type="transmembrane region" description="Helical" evidence="8">
    <location>
        <begin position="45"/>
        <end position="64"/>
    </location>
</feature>
<dbReference type="InterPro" id="IPR036259">
    <property type="entry name" value="MFS_trans_sf"/>
</dbReference>
<dbReference type="PANTHER" id="PTHR23502">
    <property type="entry name" value="MAJOR FACILITATOR SUPERFAMILY"/>
    <property type="match status" value="1"/>
</dbReference>
<keyword evidence="11" id="KW-1185">Reference proteome</keyword>
<gene>
    <name evidence="10" type="ORF">DFP90_10949</name>
</gene>
<feature type="transmembrane region" description="Helical" evidence="8">
    <location>
        <begin position="7"/>
        <end position="25"/>
    </location>
</feature>
<dbReference type="RefSeq" id="WP_115937840.1">
    <property type="nucleotide sequence ID" value="NZ_QRDW01000009.1"/>
</dbReference>
<dbReference type="OrthoDB" id="9800416at2"/>
<comment type="caution">
    <text evidence="10">The sequence shown here is derived from an EMBL/GenBank/DDBJ whole genome shotgun (WGS) entry which is preliminary data.</text>
</comment>
<feature type="transmembrane region" description="Helical" evidence="8">
    <location>
        <begin position="76"/>
        <end position="95"/>
    </location>
</feature>
<dbReference type="InterPro" id="IPR001958">
    <property type="entry name" value="Tet-R_TetA/multi-R_MdtG-like"/>
</dbReference>
<dbReference type="GO" id="GO:1990961">
    <property type="term" value="P:xenobiotic detoxification by transmembrane export across the plasma membrane"/>
    <property type="evidence" value="ECO:0007669"/>
    <property type="project" value="InterPro"/>
</dbReference>
<dbReference type="CDD" id="cd17320">
    <property type="entry name" value="MFS_MdfA_MDR_like"/>
    <property type="match status" value="1"/>
</dbReference>
<feature type="transmembrane region" description="Helical" evidence="8">
    <location>
        <begin position="345"/>
        <end position="365"/>
    </location>
</feature>
<evidence type="ECO:0000256" key="4">
    <source>
        <dbReference type="ARBA" id="ARBA00022475"/>
    </source>
</evidence>
<dbReference type="AlphaFoldDB" id="A0A3D9HDY9"/>
<evidence type="ECO:0000256" key="7">
    <source>
        <dbReference type="ARBA" id="ARBA00023136"/>
    </source>
</evidence>
<evidence type="ECO:0000256" key="2">
    <source>
        <dbReference type="ARBA" id="ARBA00006236"/>
    </source>
</evidence>
<evidence type="ECO:0000259" key="9">
    <source>
        <dbReference type="PROSITE" id="PS50850"/>
    </source>
</evidence>
<accession>A0A3D9HDY9</accession>
<dbReference type="NCBIfam" id="TIGR00710">
    <property type="entry name" value="efflux_Bcr_CflA"/>
    <property type="match status" value="1"/>
</dbReference>
<feature type="transmembrane region" description="Helical" evidence="8">
    <location>
        <begin position="101"/>
        <end position="122"/>
    </location>
</feature>
<feature type="transmembrane region" description="Helical" evidence="8">
    <location>
        <begin position="280"/>
        <end position="300"/>
    </location>
</feature>
<evidence type="ECO:0000256" key="1">
    <source>
        <dbReference type="ARBA" id="ARBA00004651"/>
    </source>
</evidence>
<dbReference type="Pfam" id="PF07690">
    <property type="entry name" value="MFS_1"/>
    <property type="match status" value="1"/>
</dbReference>
<dbReference type="InterPro" id="IPR004812">
    <property type="entry name" value="Efflux_drug-R_Bcr/CmlA"/>
</dbReference>
<name>A0A3D9HDY9_9PROT</name>
<comment type="similarity">
    <text evidence="2 8">Belongs to the major facilitator superfamily. Bcr/CmlA family.</text>
</comment>
<evidence type="ECO:0000256" key="8">
    <source>
        <dbReference type="RuleBase" id="RU365088"/>
    </source>
</evidence>
<dbReference type="Proteomes" id="UP000256845">
    <property type="component" value="Unassembled WGS sequence"/>
</dbReference>
<dbReference type="FunFam" id="1.20.1720.10:FF:000005">
    <property type="entry name" value="Bcr/CflA family efflux transporter"/>
    <property type="match status" value="1"/>
</dbReference>
<keyword evidence="4" id="KW-1003">Cell membrane</keyword>
<feature type="transmembrane region" description="Helical" evidence="8">
    <location>
        <begin position="371"/>
        <end position="390"/>
    </location>
</feature>
<dbReference type="Gene3D" id="1.20.1720.10">
    <property type="entry name" value="Multidrug resistance protein D"/>
    <property type="match status" value="1"/>
</dbReference>
<feature type="transmembrane region" description="Helical" evidence="8">
    <location>
        <begin position="306"/>
        <end position="324"/>
    </location>
</feature>
<keyword evidence="7 8" id="KW-0472">Membrane</keyword>
<dbReference type="PRINTS" id="PR01035">
    <property type="entry name" value="TCRTETA"/>
</dbReference>
<feature type="transmembrane region" description="Helical" evidence="8">
    <location>
        <begin position="162"/>
        <end position="184"/>
    </location>
</feature>
<keyword evidence="8" id="KW-0997">Cell inner membrane</keyword>
<keyword evidence="6 8" id="KW-1133">Transmembrane helix</keyword>
<keyword evidence="5 8" id="KW-0812">Transmembrane</keyword>
<dbReference type="PANTHER" id="PTHR23502:SF132">
    <property type="entry name" value="POLYAMINE TRANSPORTER 2-RELATED"/>
    <property type="match status" value="1"/>
</dbReference>
<evidence type="ECO:0000313" key="10">
    <source>
        <dbReference type="EMBL" id="RED47685.1"/>
    </source>
</evidence>
<feature type="transmembrane region" description="Helical" evidence="8">
    <location>
        <begin position="216"/>
        <end position="243"/>
    </location>
</feature>
<dbReference type="PROSITE" id="PS50850">
    <property type="entry name" value="MFS"/>
    <property type="match status" value="1"/>
</dbReference>
<sequence length="402" mass="41993">MTIRPESLAITILLTMLTALGPISTDLYLPSLPSIQAAFLTDVPTVQLTLSVYLIAFAVCQLVYGPLSDRFGRRRVLILGVGIYAAASVACVFAQSVEQLVAARLFQALGGCSGVVVARAVVRDVYGATRAAKLLSYMGTAMALAPALGPILGGYLTVAFGWQANFVVLSIFGGACLMGLIFLLPETHHDTDPTAFNPPQMLRNFKSLLGHGGYRGYLFTSAFSYSGLFAFISGSSFVFIKVLGLTADQYGYCFAAIVLGYMAGTQIGGRSVTRFGIKAMVQWGAVISAVAGLAMAAFAIMGVSSVAAVLAPMILYMVGMGLVLPNSAAGSIGPFPKMAGAASSLLGFCQYSIAAAIGYAVGHAFNDSQIPMALAIAFMGLASFLCYFLMIRGVSEPAEEAV</sequence>
<dbReference type="InterPro" id="IPR020846">
    <property type="entry name" value="MFS_dom"/>
</dbReference>
<evidence type="ECO:0000256" key="5">
    <source>
        <dbReference type="ARBA" id="ARBA00022692"/>
    </source>
</evidence>
<keyword evidence="3 8" id="KW-0813">Transport</keyword>
<dbReference type="SUPFAM" id="SSF103473">
    <property type="entry name" value="MFS general substrate transporter"/>
    <property type="match status" value="1"/>
</dbReference>
<reference evidence="10 11" key="1">
    <citation type="submission" date="2018-07" db="EMBL/GenBank/DDBJ databases">
        <title>Genomic Encyclopedia of Type Strains, Phase III (KMG-III): the genomes of soil and plant-associated and newly described type strains.</title>
        <authorList>
            <person name="Whitman W."/>
        </authorList>
    </citation>
    <scope>NUCLEOTIDE SEQUENCE [LARGE SCALE GENOMIC DNA]</scope>
    <source>
        <strain evidence="10 11">CECT 8488</strain>
    </source>
</reference>
<proteinExistence type="inferred from homology"/>
<dbReference type="GO" id="GO:0005886">
    <property type="term" value="C:plasma membrane"/>
    <property type="evidence" value="ECO:0007669"/>
    <property type="project" value="UniProtKB-SubCell"/>
</dbReference>
<evidence type="ECO:0000256" key="3">
    <source>
        <dbReference type="ARBA" id="ARBA00022448"/>
    </source>
</evidence>
<feature type="transmembrane region" description="Helical" evidence="8">
    <location>
        <begin position="134"/>
        <end position="156"/>
    </location>
</feature>
<dbReference type="GO" id="GO:0042910">
    <property type="term" value="F:xenobiotic transmembrane transporter activity"/>
    <property type="evidence" value="ECO:0007669"/>
    <property type="project" value="InterPro"/>
</dbReference>